<dbReference type="GO" id="GO:0016020">
    <property type="term" value="C:membrane"/>
    <property type="evidence" value="ECO:0007669"/>
    <property type="project" value="TreeGrafter"/>
</dbReference>
<dbReference type="AlphaFoldDB" id="A0A511XBT8"/>
<dbReference type="Pfam" id="PF02838">
    <property type="entry name" value="Glyco_hydro_20b"/>
    <property type="match status" value="1"/>
</dbReference>
<feature type="domain" description="Glycoside hydrolase family 20 catalytic" evidence="7">
    <location>
        <begin position="178"/>
        <end position="517"/>
    </location>
</feature>
<feature type="domain" description="Beta-hexosaminidase bacterial type N-terminal" evidence="8">
    <location>
        <begin position="46"/>
        <end position="175"/>
    </location>
</feature>
<evidence type="ECO:0000259" key="8">
    <source>
        <dbReference type="Pfam" id="PF02838"/>
    </source>
</evidence>
<feature type="signal peptide" evidence="6">
    <location>
        <begin position="1"/>
        <end position="31"/>
    </location>
</feature>
<evidence type="ECO:0000256" key="1">
    <source>
        <dbReference type="ARBA" id="ARBA00006285"/>
    </source>
</evidence>
<keyword evidence="6" id="KW-0732">Signal</keyword>
<keyword evidence="10" id="KW-1185">Reference proteome</keyword>
<protein>
    <recommendedName>
        <fullName evidence="4">N-acetyl-beta-glucosaminidase</fullName>
    </recommendedName>
</protein>
<dbReference type="GO" id="GO:0005764">
    <property type="term" value="C:lysosome"/>
    <property type="evidence" value="ECO:0007669"/>
    <property type="project" value="TreeGrafter"/>
</dbReference>
<feature type="chain" id="PRO_5021836196" description="N-acetyl-beta-glucosaminidase" evidence="6">
    <location>
        <begin position="32"/>
        <end position="724"/>
    </location>
</feature>
<evidence type="ECO:0000256" key="3">
    <source>
        <dbReference type="ARBA" id="ARBA00023295"/>
    </source>
</evidence>
<keyword evidence="2" id="KW-0378">Hydrolase</keyword>
<dbReference type="SUPFAM" id="SSF51445">
    <property type="entry name" value="(Trans)glycosidases"/>
    <property type="match status" value="1"/>
</dbReference>
<dbReference type="Gene3D" id="3.30.379.10">
    <property type="entry name" value="Chitobiase/beta-hexosaminidase domain 2-like"/>
    <property type="match status" value="1"/>
</dbReference>
<dbReference type="RefSeq" id="WP_246789418.1">
    <property type="nucleotide sequence ID" value="NZ_AUBI01000009.1"/>
</dbReference>
<dbReference type="Gene3D" id="3.20.20.80">
    <property type="entry name" value="Glycosidases"/>
    <property type="match status" value="1"/>
</dbReference>
<comment type="similarity">
    <text evidence="1">Belongs to the glycosyl hydrolase 20 family.</text>
</comment>
<dbReference type="EMBL" id="BJYF01000017">
    <property type="protein sequence ID" value="GEN60382.1"/>
    <property type="molecule type" value="Genomic_DNA"/>
</dbReference>
<sequence length="724" mass="76320">MKRGFSTGFRAGLMAAAALLAFDMAGAPVVAATPGASVASQSAALPALMPAPSSAQFPAGALPASGGFSVTWDSAPTPMLDRAAARFNARTAILAGGARAGASSAAIPVRVHVGEDPNVLTVQAKEGYTLSVGANGVMLNADGPTGVLRGFATLAQLIRVGASGPELAFATISDAPRFPWRGMMIDTSRHFMSVETVKRQIDAMELVKLNVLHFHLSDGTGFRVESKVLPSLTSKGSHGEYYTQAQLRDLVAYAADRGVRVVPEFDVPGHALAILLARPDLAAQHPVDPNPKNKNNAALDPTIPGTLELIKKLYAEMGAIFPDQYFHAGGDEVSPKQWTTNPKIVAYMHAHGFATPQALQAAFTADVEKILASQGKIMVGWDEVSEAPIPKNVVVEAWRSSKFISSATAEGHPVIVAVGYYLDLLQSAGQHYLVDPYDPSSVGVTREQANKMLAKGGDPVLINAFLNDPAPPPLNDAQKKLVLGGETPLWAELVTDETLDARFWPRSAAIAERFWSPAAVRDVDDMYRRLATVDTELTALGLQSEVNTRRMMARLAPEDPDAVQTLVSAIVPIRNYRLNRYSGAHGDHLDEIAEIASPDPIASIRFNALAARYAAGDHSVAPELRAQLQAWKGNDAAYTKVATSRGLVEAIPVSHDVASLATLGLNALDGNAGVSDAAARAVLDNNLAQLALSTDITAAFGAANTPVAGVMIAFAPGVKALLGK</sequence>
<feature type="active site" description="Proton donor" evidence="5">
    <location>
        <position position="332"/>
    </location>
</feature>
<dbReference type="InterPro" id="IPR029018">
    <property type="entry name" value="Hex-like_dom2"/>
</dbReference>
<dbReference type="GO" id="GO:0005975">
    <property type="term" value="P:carbohydrate metabolic process"/>
    <property type="evidence" value="ECO:0007669"/>
    <property type="project" value="InterPro"/>
</dbReference>
<reference evidence="9 10" key="1">
    <citation type="submission" date="2019-07" db="EMBL/GenBank/DDBJ databases">
        <title>Whole genome shotgun sequence of Acetobacter nitrogenifigens NBRC 105050.</title>
        <authorList>
            <person name="Hosoyama A."/>
            <person name="Uohara A."/>
            <person name="Ohji S."/>
            <person name="Ichikawa N."/>
        </authorList>
    </citation>
    <scope>NUCLEOTIDE SEQUENCE [LARGE SCALE GENOMIC DNA]</scope>
    <source>
        <strain evidence="9 10">NBRC 105050</strain>
    </source>
</reference>
<evidence type="ECO:0000256" key="5">
    <source>
        <dbReference type="PIRSR" id="PIRSR625705-1"/>
    </source>
</evidence>
<accession>A0A511XBT8</accession>
<name>A0A511XBT8_9PROT</name>
<dbReference type="InterPro" id="IPR015883">
    <property type="entry name" value="Glyco_hydro_20_cat"/>
</dbReference>
<dbReference type="InterPro" id="IPR017853">
    <property type="entry name" value="GH"/>
</dbReference>
<dbReference type="SUPFAM" id="SSF55545">
    <property type="entry name" value="beta-N-acetylhexosaminidase-like domain"/>
    <property type="match status" value="1"/>
</dbReference>
<evidence type="ECO:0000313" key="9">
    <source>
        <dbReference type="EMBL" id="GEN60382.1"/>
    </source>
</evidence>
<evidence type="ECO:0000256" key="4">
    <source>
        <dbReference type="ARBA" id="ARBA00033000"/>
    </source>
</evidence>
<dbReference type="Proteomes" id="UP000321635">
    <property type="component" value="Unassembled WGS sequence"/>
</dbReference>
<dbReference type="GO" id="GO:0030203">
    <property type="term" value="P:glycosaminoglycan metabolic process"/>
    <property type="evidence" value="ECO:0007669"/>
    <property type="project" value="TreeGrafter"/>
</dbReference>
<dbReference type="GO" id="GO:0004563">
    <property type="term" value="F:beta-N-acetylhexosaminidase activity"/>
    <property type="evidence" value="ECO:0007669"/>
    <property type="project" value="InterPro"/>
</dbReference>
<dbReference type="GO" id="GO:0006689">
    <property type="term" value="P:ganglioside catabolic process"/>
    <property type="evidence" value="ECO:0007669"/>
    <property type="project" value="TreeGrafter"/>
</dbReference>
<evidence type="ECO:0000256" key="6">
    <source>
        <dbReference type="SAM" id="SignalP"/>
    </source>
</evidence>
<dbReference type="Pfam" id="PF00728">
    <property type="entry name" value="Glyco_hydro_20"/>
    <property type="match status" value="1"/>
</dbReference>
<proteinExistence type="inferred from homology"/>
<evidence type="ECO:0000256" key="2">
    <source>
        <dbReference type="ARBA" id="ARBA00022801"/>
    </source>
</evidence>
<dbReference type="PRINTS" id="PR00738">
    <property type="entry name" value="GLHYDRLASE20"/>
</dbReference>
<dbReference type="InterPro" id="IPR015882">
    <property type="entry name" value="HEX_bac_N"/>
</dbReference>
<evidence type="ECO:0000259" key="7">
    <source>
        <dbReference type="Pfam" id="PF00728"/>
    </source>
</evidence>
<dbReference type="PANTHER" id="PTHR22600:SF21">
    <property type="entry name" value="BETA-HEXOSAMINIDASE A"/>
    <property type="match status" value="1"/>
</dbReference>
<comment type="caution">
    <text evidence="9">The sequence shown here is derived from an EMBL/GenBank/DDBJ whole genome shotgun (WGS) entry which is preliminary data.</text>
</comment>
<keyword evidence="3" id="KW-0326">Glycosidase</keyword>
<dbReference type="STRING" id="1120919.GCA_000429165_02355"/>
<dbReference type="PANTHER" id="PTHR22600">
    <property type="entry name" value="BETA-HEXOSAMINIDASE"/>
    <property type="match status" value="1"/>
</dbReference>
<evidence type="ECO:0000313" key="10">
    <source>
        <dbReference type="Proteomes" id="UP000321635"/>
    </source>
</evidence>
<gene>
    <name evidence="9" type="ORF">ANI02nite_22660</name>
</gene>
<organism evidence="9 10">
    <name type="scientific">Acetobacter nitrogenifigens DSM 23921 = NBRC 105050</name>
    <dbReference type="NCBI Taxonomy" id="1120919"/>
    <lineage>
        <taxon>Bacteria</taxon>
        <taxon>Pseudomonadati</taxon>
        <taxon>Pseudomonadota</taxon>
        <taxon>Alphaproteobacteria</taxon>
        <taxon>Acetobacterales</taxon>
        <taxon>Acetobacteraceae</taxon>
        <taxon>Acetobacter</taxon>
    </lineage>
</organism>
<dbReference type="InterPro" id="IPR025705">
    <property type="entry name" value="Beta_hexosaminidase_sua/sub"/>
</dbReference>